<sequence>MSHVLQHRPALGQRSPIQHPGIALEALPEGHVLHLLAAPEVDAGALQNAACRPLRPVSPGQWFLVGDEVLTPQALADLEARVKPLADLVDQGHGRVRIALSGPRARDVLAKGTAVDLGDPAFPIGHATPTLIGHIGVHLTRTDEDRFELLVLRGFAQNLWDELALMAAEYA</sequence>
<dbReference type="EMBL" id="MKIP01000034">
    <property type="protein sequence ID" value="OLP60904.1"/>
    <property type="molecule type" value="Genomic_DNA"/>
</dbReference>
<dbReference type="InterPro" id="IPR006222">
    <property type="entry name" value="GCVT_N"/>
</dbReference>
<protein>
    <recommendedName>
        <fullName evidence="1">GCVT N-terminal domain-containing protein</fullName>
    </recommendedName>
</protein>
<reference evidence="2 3" key="1">
    <citation type="submission" date="2016-09" db="EMBL/GenBank/DDBJ databases">
        <title>Rhizobium sp. nov., a novel species isolated from the rice rhizosphere.</title>
        <authorList>
            <person name="Zhao J."/>
            <person name="Zhang X."/>
        </authorList>
    </citation>
    <scope>NUCLEOTIDE SEQUENCE [LARGE SCALE GENOMIC DNA]</scope>
    <source>
        <strain evidence="2 3">1.7048</strain>
    </source>
</reference>
<name>A0A1Q9AZ04_9HYPH</name>
<accession>A0A1Q9AZ04</accession>
<comment type="caution">
    <text evidence="2">The sequence shown here is derived from an EMBL/GenBank/DDBJ whole genome shotgun (WGS) entry which is preliminary data.</text>
</comment>
<keyword evidence="3" id="KW-1185">Reference proteome</keyword>
<gene>
    <name evidence="2" type="ORF">BJF93_02185</name>
</gene>
<dbReference type="Pfam" id="PF01571">
    <property type="entry name" value="GCV_T"/>
    <property type="match status" value="1"/>
</dbReference>
<organism evidence="2 3">
    <name type="scientific">Xaviernesmea oryzae</name>
    <dbReference type="NCBI Taxonomy" id="464029"/>
    <lineage>
        <taxon>Bacteria</taxon>
        <taxon>Pseudomonadati</taxon>
        <taxon>Pseudomonadota</taxon>
        <taxon>Alphaproteobacteria</taxon>
        <taxon>Hyphomicrobiales</taxon>
        <taxon>Rhizobiaceae</taxon>
        <taxon>Rhizobium/Agrobacterium group</taxon>
        <taxon>Xaviernesmea</taxon>
    </lineage>
</organism>
<dbReference type="InterPro" id="IPR027266">
    <property type="entry name" value="TrmE/GcvT-like"/>
</dbReference>
<dbReference type="RefSeq" id="WP_075626797.1">
    <property type="nucleotide sequence ID" value="NZ_FOAM01000006.1"/>
</dbReference>
<dbReference type="OrthoDB" id="8098081at2"/>
<feature type="domain" description="GCVT N-terminal" evidence="1">
    <location>
        <begin position="62"/>
        <end position="165"/>
    </location>
</feature>
<evidence type="ECO:0000313" key="2">
    <source>
        <dbReference type="EMBL" id="OLP60904.1"/>
    </source>
</evidence>
<dbReference type="Proteomes" id="UP000186364">
    <property type="component" value="Unassembled WGS sequence"/>
</dbReference>
<proteinExistence type="predicted"/>
<evidence type="ECO:0000313" key="3">
    <source>
        <dbReference type="Proteomes" id="UP000186364"/>
    </source>
</evidence>
<dbReference type="AlphaFoldDB" id="A0A1Q9AZ04"/>
<dbReference type="Gene3D" id="3.30.1360.120">
    <property type="entry name" value="Probable tRNA modification gtpase trme, domain 1"/>
    <property type="match status" value="1"/>
</dbReference>
<evidence type="ECO:0000259" key="1">
    <source>
        <dbReference type="Pfam" id="PF01571"/>
    </source>
</evidence>
<dbReference type="SUPFAM" id="SSF103025">
    <property type="entry name" value="Folate-binding domain"/>
    <property type="match status" value="1"/>
</dbReference>